<evidence type="ECO:0000256" key="8">
    <source>
        <dbReference type="ARBA" id="ARBA00023136"/>
    </source>
</evidence>
<protein>
    <submittedName>
        <fullName evidence="10">Uncharacterized protein</fullName>
    </submittedName>
</protein>
<organism evidence="10 11">
    <name type="scientific">Dreissena polymorpha</name>
    <name type="common">Zebra mussel</name>
    <name type="synonym">Mytilus polymorpha</name>
    <dbReference type="NCBI Taxonomy" id="45954"/>
    <lineage>
        <taxon>Eukaryota</taxon>
        <taxon>Metazoa</taxon>
        <taxon>Spiralia</taxon>
        <taxon>Lophotrochozoa</taxon>
        <taxon>Mollusca</taxon>
        <taxon>Bivalvia</taxon>
        <taxon>Autobranchia</taxon>
        <taxon>Heteroconchia</taxon>
        <taxon>Euheterodonta</taxon>
        <taxon>Imparidentia</taxon>
        <taxon>Neoheterodontei</taxon>
        <taxon>Myida</taxon>
        <taxon>Dreissenoidea</taxon>
        <taxon>Dreissenidae</taxon>
        <taxon>Dreissena</taxon>
    </lineage>
</organism>
<dbReference type="GO" id="GO:0000139">
    <property type="term" value="C:Golgi membrane"/>
    <property type="evidence" value="ECO:0007669"/>
    <property type="project" value="UniProtKB-SubCell"/>
</dbReference>
<dbReference type="InterPro" id="IPR038757">
    <property type="entry name" value="BRAP"/>
</dbReference>
<proteinExistence type="predicted"/>
<accession>A0A9D4MV26</accession>
<keyword evidence="6 9" id="KW-1133">Transmembrane helix</keyword>
<comment type="subcellular location">
    <subcellularLocation>
        <location evidence="2">Cytoplasm</location>
    </subcellularLocation>
    <subcellularLocation>
        <location evidence="1">Golgi apparatus membrane</location>
        <topology evidence="1">Single-pass type II membrane protein</topology>
    </subcellularLocation>
</comment>
<reference evidence="10" key="2">
    <citation type="submission" date="2020-11" db="EMBL/GenBank/DDBJ databases">
        <authorList>
            <person name="McCartney M.A."/>
            <person name="Auch B."/>
            <person name="Kono T."/>
            <person name="Mallez S."/>
            <person name="Becker A."/>
            <person name="Gohl D.M."/>
            <person name="Silverstein K.A.T."/>
            <person name="Koren S."/>
            <person name="Bechman K.B."/>
            <person name="Herman A."/>
            <person name="Abrahante J.E."/>
            <person name="Garbe J."/>
        </authorList>
    </citation>
    <scope>NUCLEOTIDE SEQUENCE</scope>
    <source>
        <strain evidence="10">Duluth1</strain>
        <tissue evidence="10">Whole animal</tissue>
    </source>
</reference>
<feature type="transmembrane region" description="Helical" evidence="9">
    <location>
        <begin position="72"/>
        <end position="92"/>
    </location>
</feature>
<evidence type="ECO:0000256" key="6">
    <source>
        <dbReference type="ARBA" id="ARBA00022989"/>
    </source>
</evidence>
<keyword evidence="5" id="KW-0735">Signal-anchor</keyword>
<keyword evidence="8 9" id="KW-0472">Membrane</keyword>
<evidence type="ECO:0000256" key="3">
    <source>
        <dbReference type="ARBA" id="ARBA00022490"/>
    </source>
</evidence>
<reference evidence="10" key="1">
    <citation type="journal article" date="2019" name="bioRxiv">
        <title>The Genome of the Zebra Mussel, Dreissena polymorpha: A Resource for Invasive Species Research.</title>
        <authorList>
            <person name="McCartney M.A."/>
            <person name="Auch B."/>
            <person name="Kono T."/>
            <person name="Mallez S."/>
            <person name="Zhang Y."/>
            <person name="Obille A."/>
            <person name="Becker A."/>
            <person name="Abrahante J.E."/>
            <person name="Garbe J."/>
            <person name="Badalamenti J.P."/>
            <person name="Herman A."/>
            <person name="Mangelson H."/>
            <person name="Liachko I."/>
            <person name="Sullivan S."/>
            <person name="Sone E.D."/>
            <person name="Koren S."/>
            <person name="Silverstein K.A.T."/>
            <person name="Beckman K.B."/>
            <person name="Gohl D.M."/>
        </authorList>
    </citation>
    <scope>NUCLEOTIDE SEQUENCE</scope>
    <source>
        <strain evidence="10">Duluth1</strain>
        <tissue evidence="10">Whole animal</tissue>
    </source>
</reference>
<evidence type="ECO:0000313" key="11">
    <source>
        <dbReference type="Proteomes" id="UP000828390"/>
    </source>
</evidence>
<comment type="caution">
    <text evidence="10">The sequence shown here is derived from an EMBL/GenBank/DDBJ whole genome shotgun (WGS) entry which is preliminary data.</text>
</comment>
<dbReference type="Proteomes" id="UP000828390">
    <property type="component" value="Unassembled WGS sequence"/>
</dbReference>
<evidence type="ECO:0000256" key="4">
    <source>
        <dbReference type="ARBA" id="ARBA00022692"/>
    </source>
</evidence>
<dbReference type="EMBL" id="JAIWYP010000001">
    <property type="protein sequence ID" value="KAH3882309.1"/>
    <property type="molecule type" value="Genomic_DNA"/>
</dbReference>
<evidence type="ECO:0000256" key="7">
    <source>
        <dbReference type="ARBA" id="ARBA00023034"/>
    </source>
</evidence>
<evidence type="ECO:0000256" key="2">
    <source>
        <dbReference type="ARBA" id="ARBA00004496"/>
    </source>
</evidence>
<dbReference type="OrthoDB" id="10036464at2759"/>
<dbReference type="PANTHER" id="PTHR35259">
    <property type="entry name" value="BOMBESIN RECEPTOR-ACTIVATED PROTEIN C6ORF89"/>
    <property type="match status" value="1"/>
</dbReference>
<dbReference type="AlphaFoldDB" id="A0A9D4MV26"/>
<keyword evidence="11" id="KW-1185">Reference proteome</keyword>
<gene>
    <name evidence="10" type="ORF">DPMN_006244</name>
</gene>
<keyword evidence="7" id="KW-0333">Golgi apparatus</keyword>
<sequence>MERSVAEYLAYLKENASQIKEEARKLGLTEEDIFQCIEHAFSGENDQQDLANSPNNIVRKVVRHFRIFFKKVFVCTLVVAALIFGSILIAGYHEPTGQLVSKSFQTYAYDIMRAVRLATVGIHDWANLTEFYNAECLVENPYFEELNYFHCNICGNFKNLKVMNASEMNETRFITYSTTLKPVHLKGALDNEVSYKHLRDMYLANKDSLLESIHNVYSEDENIKTLQDVFERDIGALINTTSLQIHWITRSVIASVVLRNVFPRPKFIPSKYEVRLEKQVFIDGPNTPTHDLVIQRNTVYVYIQASGNRRVLTRPVKNCRNTCNSLLAFMTPGDALMFHSDIWRPYVAVSSEEPSIGYLLSVSF</sequence>
<evidence type="ECO:0000313" key="10">
    <source>
        <dbReference type="EMBL" id="KAH3882309.1"/>
    </source>
</evidence>
<keyword evidence="3" id="KW-0963">Cytoplasm</keyword>
<evidence type="ECO:0000256" key="5">
    <source>
        <dbReference type="ARBA" id="ARBA00022968"/>
    </source>
</evidence>
<evidence type="ECO:0000256" key="1">
    <source>
        <dbReference type="ARBA" id="ARBA00004323"/>
    </source>
</evidence>
<keyword evidence="4 9" id="KW-0812">Transmembrane</keyword>
<dbReference type="PANTHER" id="PTHR35259:SF1">
    <property type="entry name" value="BOMBESIN RECEPTOR-ACTIVATED PROTEIN C6ORF89"/>
    <property type="match status" value="1"/>
</dbReference>
<evidence type="ECO:0000256" key="9">
    <source>
        <dbReference type="SAM" id="Phobius"/>
    </source>
</evidence>
<name>A0A9D4MV26_DREPO</name>